<name>A0A8T0FC65_ARGBR</name>
<dbReference type="SMART" id="SM00385">
    <property type="entry name" value="CYCLIN"/>
    <property type="match status" value="1"/>
</dbReference>
<reference evidence="4" key="1">
    <citation type="journal article" date="2020" name="bioRxiv">
        <title>Chromosome-level reference genome of the European wasp spider Argiope bruennichi: a resource for studies on range expansion and evolutionary adaptation.</title>
        <authorList>
            <person name="Sheffer M.M."/>
            <person name="Hoppe A."/>
            <person name="Krehenwinkel H."/>
            <person name="Uhl G."/>
            <person name="Kuss A.W."/>
            <person name="Jensen L."/>
            <person name="Jensen C."/>
            <person name="Gillespie R.G."/>
            <person name="Hoff K.J."/>
            <person name="Prost S."/>
        </authorList>
    </citation>
    <scope>NUCLEOTIDE SEQUENCE</scope>
</reference>
<evidence type="ECO:0000313" key="4">
    <source>
        <dbReference type="EMBL" id="KAF8788736.1"/>
    </source>
</evidence>
<dbReference type="Proteomes" id="UP000807504">
    <property type="component" value="Unassembled WGS sequence"/>
</dbReference>
<dbReference type="InterPro" id="IPR013763">
    <property type="entry name" value="Cyclin-like_dom"/>
</dbReference>
<evidence type="ECO:0000259" key="3">
    <source>
        <dbReference type="SMART" id="SM00385"/>
    </source>
</evidence>
<reference evidence="4" key="2">
    <citation type="submission" date="2020-06" db="EMBL/GenBank/DDBJ databases">
        <authorList>
            <person name="Sheffer M."/>
        </authorList>
    </citation>
    <scope>NUCLEOTIDE SEQUENCE</scope>
</reference>
<proteinExistence type="inferred from homology"/>
<dbReference type="CDD" id="cd20538">
    <property type="entry name" value="CYCLIN_CCNT_rpt1"/>
    <property type="match status" value="1"/>
</dbReference>
<protein>
    <submittedName>
        <fullName evidence="4">Cyclin-T1 like protein</fullName>
    </submittedName>
</protein>
<dbReference type="GO" id="GO:0016538">
    <property type="term" value="F:cyclin-dependent protein serine/threonine kinase regulator activity"/>
    <property type="evidence" value="ECO:0007669"/>
    <property type="project" value="InterPro"/>
</dbReference>
<dbReference type="PANTHER" id="PTHR10026">
    <property type="entry name" value="CYCLIN"/>
    <property type="match status" value="1"/>
</dbReference>
<dbReference type="SUPFAM" id="SSF47954">
    <property type="entry name" value="Cyclin-like"/>
    <property type="match status" value="1"/>
</dbReference>
<keyword evidence="1 2" id="KW-0195">Cyclin</keyword>
<organism evidence="4 5">
    <name type="scientific">Argiope bruennichi</name>
    <name type="common">Wasp spider</name>
    <name type="synonym">Aranea bruennichi</name>
    <dbReference type="NCBI Taxonomy" id="94029"/>
    <lineage>
        <taxon>Eukaryota</taxon>
        <taxon>Metazoa</taxon>
        <taxon>Ecdysozoa</taxon>
        <taxon>Arthropoda</taxon>
        <taxon>Chelicerata</taxon>
        <taxon>Arachnida</taxon>
        <taxon>Araneae</taxon>
        <taxon>Araneomorphae</taxon>
        <taxon>Entelegynae</taxon>
        <taxon>Araneoidea</taxon>
        <taxon>Araneidae</taxon>
        <taxon>Argiope</taxon>
    </lineage>
</organism>
<comment type="similarity">
    <text evidence="2">Belongs to the cyclin family.</text>
</comment>
<feature type="domain" description="Cyclin-like" evidence="3">
    <location>
        <begin position="38"/>
        <end position="137"/>
    </location>
</feature>
<dbReference type="EMBL" id="JABXBU010000012">
    <property type="protein sequence ID" value="KAF8788736.1"/>
    <property type="molecule type" value="Genomic_DNA"/>
</dbReference>
<evidence type="ECO:0000256" key="1">
    <source>
        <dbReference type="ARBA" id="ARBA00023127"/>
    </source>
</evidence>
<dbReference type="InterPro" id="IPR043198">
    <property type="entry name" value="Cyclin/Ssn8"/>
</dbReference>
<gene>
    <name evidence="4" type="ORF">HNY73_006742</name>
</gene>
<dbReference type="GO" id="GO:0006357">
    <property type="term" value="P:regulation of transcription by RNA polymerase II"/>
    <property type="evidence" value="ECO:0007669"/>
    <property type="project" value="InterPro"/>
</dbReference>
<dbReference type="Pfam" id="PF00134">
    <property type="entry name" value="Cyclin_N"/>
    <property type="match status" value="1"/>
</dbReference>
<dbReference type="Gene3D" id="1.10.472.10">
    <property type="entry name" value="Cyclin-like"/>
    <property type="match status" value="1"/>
</dbReference>
<dbReference type="InterPro" id="IPR006671">
    <property type="entry name" value="Cyclin_N"/>
</dbReference>
<evidence type="ECO:0000313" key="5">
    <source>
        <dbReference type="Proteomes" id="UP000807504"/>
    </source>
</evidence>
<evidence type="ECO:0000256" key="2">
    <source>
        <dbReference type="RuleBase" id="RU000383"/>
    </source>
</evidence>
<sequence length="143" mass="16819">MAEDNKWYFSKDRLENTPSRKHDVDSARELSYRQQAANFIQDMGQRLQLSQLCINTAIMYMQRFYVFHSFTEVHRNKLSIAALFLAAKVEEQPRKLEHVIKMAHACLHKENPQLDTRSEDYTYKLNEAVAYENILLQTLGSSF</sequence>
<keyword evidence="5" id="KW-1185">Reference proteome</keyword>
<dbReference type="InterPro" id="IPR036915">
    <property type="entry name" value="Cyclin-like_sf"/>
</dbReference>
<accession>A0A8T0FC65</accession>
<comment type="caution">
    <text evidence="4">The sequence shown here is derived from an EMBL/GenBank/DDBJ whole genome shotgun (WGS) entry which is preliminary data.</text>
</comment>
<dbReference type="AlphaFoldDB" id="A0A8T0FC65"/>